<feature type="region of interest" description="Disordered" evidence="1">
    <location>
        <begin position="390"/>
        <end position="412"/>
    </location>
</feature>
<sequence length="419" mass="44365">MATEESAPPLRLDRRHAPGRGVDAEAAIARRVHEPALPAAVDLAQVEGAARRFDAAAEVEPALLDDRDTIDRYREQLGYLEEDASKSTHPPELVLPDGADCVMAVAVLLGPGAAAPALDALAASDFVRKGLANLVARAAPSRALAIVSTLTAANAGAVCGREAFAASSRQVATLLKTAARELGRFPDRARFRAALAAVAHGLGDQAAVFAYGKPRAGPFSPGETFGPNLQTLVHYLVQAVEAKASGEDVDAAIRDALLVFPYKLQDDQLGWGDLGWLGRIRFHQLGGAPLGEVADRMFDYVRTFLTARGVADGLRRPPARPRRRRVAPRRGHPGTGLADLNCATGPRPGGRSLEAGGRRPGRARGAQHRGVTACGKSKNCPGSTAALTRCSRAPRSTQRRNAAKPRSMYTTKPKIKLCC</sequence>
<keyword evidence="3" id="KW-1185">Reference proteome</keyword>
<protein>
    <submittedName>
        <fullName evidence="2">Uncharacterized protein</fullName>
    </submittedName>
</protein>
<dbReference type="EMBL" id="JAQNDN010000001">
    <property type="protein sequence ID" value="MDC0666343.1"/>
    <property type="molecule type" value="Genomic_DNA"/>
</dbReference>
<organism evidence="2 3">
    <name type="scientific">Nannocystis radixulma</name>
    <dbReference type="NCBI Taxonomy" id="2995305"/>
    <lineage>
        <taxon>Bacteria</taxon>
        <taxon>Pseudomonadati</taxon>
        <taxon>Myxococcota</taxon>
        <taxon>Polyangia</taxon>
        <taxon>Nannocystales</taxon>
        <taxon>Nannocystaceae</taxon>
        <taxon>Nannocystis</taxon>
    </lineage>
</organism>
<reference evidence="2 3" key="1">
    <citation type="submission" date="2022-11" db="EMBL/GenBank/DDBJ databases">
        <title>Minimal conservation of predation-associated metabolite biosynthetic gene clusters underscores biosynthetic potential of Myxococcota including descriptions for ten novel species: Archangium lansinium sp. nov., Myxococcus landrumus sp. nov., Nannocystis bai.</title>
        <authorList>
            <person name="Ahearne A."/>
            <person name="Stevens C."/>
            <person name="Dowd S."/>
        </authorList>
    </citation>
    <scope>NUCLEOTIDE SEQUENCE [LARGE SCALE GENOMIC DNA]</scope>
    <source>
        <strain evidence="2 3">NCELM</strain>
    </source>
</reference>
<feature type="region of interest" description="Disordered" evidence="1">
    <location>
        <begin position="313"/>
        <end position="369"/>
    </location>
</feature>
<gene>
    <name evidence="2" type="ORF">POL58_01280</name>
</gene>
<name>A0ABT5AWX6_9BACT</name>
<evidence type="ECO:0000313" key="2">
    <source>
        <dbReference type="EMBL" id="MDC0666343.1"/>
    </source>
</evidence>
<comment type="caution">
    <text evidence="2">The sequence shown here is derived from an EMBL/GenBank/DDBJ whole genome shotgun (WGS) entry which is preliminary data.</text>
</comment>
<proteinExistence type="predicted"/>
<feature type="compositionally biased region" description="Basic residues" evidence="1">
    <location>
        <begin position="317"/>
        <end position="332"/>
    </location>
</feature>
<accession>A0ABT5AWX6</accession>
<dbReference type="Proteomes" id="UP001217838">
    <property type="component" value="Unassembled WGS sequence"/>
</dbReference>
<evidence type="ECO:0000313" key="3">
    <source>
        <dbReference type="Proteomes" id="UP001217838"/>
    </source>
</evidence>
<evidence type="ECO:0000256" key="1">
    <source>
        <dbReference type="SAM" id="MobiDB-lite"/>
    </source>
</evidence>